<accession>A0ABD3MMC6</accession>
<dbReference type="AlphaFoldDB" id="A0ABD3MMC6"/>
<reference evidence="1 2" key="1">
    <citation type="submission" date="2024-10" db="EMBL/GenBank/DDBJ databases">
        <title>Updated reference genomes for cyclostephanoid diatoms.</title>
        <authorList>
            <person name="Roberts W.R."/>
            <person name="Alverson A.J."/>
        </authorList>
    </citation>
    <scope>NUCLEOTIDE SEQUENCE [LARGE SCALE GENOMIC DNA]</scope>
    <source>
        <strain evidence="1 2">AJA232-27</strain>
    </source>
</reference>
<evidence type="ECO:0000313" key="2">
    <source>
        <dbReference type="Proteomes" id="UP001530293"/>
    </source>
</evidence>
<name>A0ABD3MMC6_9STRA</name>
<organism evidence="1 2">
    <name type="scientific">Discostella pseudostelligera</name>
    <dbReference type="NCBI Taxonomy" id="259834"/>
    <lineage>
        <taxon>Eukaryota</taxon>
        <taxon>Sar</taxon>
        <taxon>Stramenopiles</taxon>
        <taxon>Ochrophyta</taxon>
        <taxon>Bacillariophyta</taxon>
        <taxon>Coscinodiscophyceae</taxon>
        <taxon>Thalassiosirophycidae</taxon>
        <taxon>Stephanodiscales</taxon>
        <taxon>Stephanodiscaceae</taxon>
        <taxon>Discostella</taxon>
    </lineage>
</organism>
<dbReference type="Proteomes" id="UP001530293">
    <property type="component" value="Unassembled WGS sequence"/>
</dbReference>
<dbReference type="EMBL" id="JALLBG020000128">
    <property type="protein sequence ID" value="KAL3763116.1"/>
    <property type="molecule type" value="Genomic_DNA"/>
</dbReference>
<sequence>MWYPTKLQGLSITGQIRGRKEINVSEKGWDNIVITDSFIRIMNSQKIVAILIPSSVAVDNLSR</sequence>
<protein>
    <submittedName>
        <fullName evidence="1">Uncharacterized protein</fullName>
    </submittedName>
</protein>
<evidence type="ECO:0000313" key="1">
    <source>
        <dbReference type="EMBL" id="KAL3763116.1"/>
    </source>
</evidence>
<proteinExistence type="predicted"/>
<comment type="caution">
    <text evidence="1">The sequence shown here is derived from an EMBL/GenBank/DDBJ whole genome shotgun (WGS) entry which is preliminary data.</text>
</comment>
<keyword evidence="2" id="KW-1185">Reference proteome</keyword>
<gene>
    <name evidence="1" type="ORF">ACHAWU_005002</name>
</gene>